<evidence type="ECO:0000313" key="1">
    <source>
        <dbReference type="EMBL" id="WDU90148.1"/>
    </source>
</evidence>
<protein>
    <recommendedName>
        <fullName evidence="3">Prophage protein</fullName>
    </recommendedName>
</protein>
<dbReference type="EMBL" id="CP118390">
    <property type="protein sequence ID" value="WDU90148.1"/>
    <property type="molecule type" value="Genomic_DNA"/>
</dbReference>
<proteinExistence type="predicted"/>
<dbReference type="AlphaFoldDB" id="A0AAQ3C0R3"/>
<dbReference type="RefSeq" id="WP_012849309.1">
    <property type="nucleotide sequence ID" value="NC_013508.1"/>
</dbReference>
<name>A0AAQ3C0R3_EDWPI</name>
<reference evidence="1" key="1">
    <citation type="submission" date="2022-10" db="EMBL/GenBank/DDBJ databases">
        <title>Complete genome of Ep21-8.</title>
        <authorList>
            <person name="Kang Y.-R."/>
            <person name="Kim D.-H."/>
        </authorList>
    </citation>
    <scope>NUCLEOTIDE SEQUENCE</scope>
    <source>
        <strain evidence="1">Ep21-8</strain>
    </source>
</reference>
<evidence type="ECO:0000313" key="2">
    <source>
        <dbReference type="Proteomes" id="UP001223683"/>
    </source>
</evidence>
<sequence length="223" mass="24484">MTTITKEQAQKIIDAADDVISALAGTNDDIHPESETMIHAYDYLNDVAAPPAVVRELARIALASLEAAKSDNPIHDLFLRAKALMYQSGGSPIENSLNPVDAWLFEAERSGLPVAPLYTAQPAPAVIDERALFDAWNNEDNLPIAGVGAKNAAWLAWQERAKMGNQPAPELKMAHLINKFYERYPLNTFKSDSRSEALGYFMAGAELQCFGEFINYAELLGDE</sequence>
<gene>
    <name evidence="1" type="ORF">PWJ79_11875</name>
</gene>
<organism evidence="1 2">
    <name type="scientific">Edwardsiella piscicida</name>
    <dbReference type="NCBI Taxonomy" id="1263550"/>
    <lineage>
        <taxon>Bacteria</taxon>
        <taxon>Pseudomonadati</taxon>
        <taxon>Pseudomonadota</taxon>
        <taxon>Gammaproteobacteria</taxon>
        <taxon>Enterobacterales</taxon>
        <taxon>Hafniaceae</taxon>
        <taxon>Edwardsiella</taxon>
    </lineage>
</organism>
<evidence type="ECO:0008006" key="3">
    <source>
        <dbReference type="Google" id="ProtNLM"/>
    </source>
</evidence>
<accession>A0AAQ3C0R3</accession>
<dbReference type="GeneID" id="72529269"/>
<dbReference type="Proteomes" id="UP001223683">
    <property type="component" value="Chromosome"/>
</dbReference>